<evidence type="ECO:0000256" key="1">
    <source>
        <dbReference type="SAM" id="MobiDB-lite"/>
    </source>
</evidence>
<dbReference type="Pfam" id="PF08719">
    <property type="entry name" value="NADAR"/>
    <property type="match status" value="1"/>
</dbReference>
<dbReference type="Gene3D" id="1.10.357.40">
    <property type="entry name" value="YbiA-like"/>
    <property type="match status" value="1"/>
</dbReference>
<feature type="compositionally biased region" description="Low complexity" evidence="1">
    <location>
        <begin position="39"/>
        <end position="50"/>
    </location>
</feature>
<accession>A0ABR3GS39</accession>
<dbReference type="InterPro" id="IPR012816">
    <property type="entry name" value="NADAR"/>
</dbReference>
<keyword evidence="4" id="KW-1185">Reference proteome</keyword>
<dbReference type="Proteomes" id="UP001447188">
    <property type="component" value="Unassembled WGS sequence"/>
</dbReference>
<evidence type="ECO:0000313" key="3">
    <source>
        <dbReference type="EMBL" id="KAL0638620.1"/>
    </source>
</evidence>
<evidence type="ECO:0000313" key="4">
    <source>
        <dbReference type="Proteomes" id="UP001447188"/>
    </source>
</evidence>
<dbReference type="EMBL" id="JBBBZM010000020">
    <property type="protein sequence ID" value="KAL0638620.1"/>
    <property type="molecule type" value="Genomic_DNA"/>
</dbReference>
<organism evidence="3 4">
    <name type="scientific">Discina gigas</name>
    <dbReference type="NCBI Taxonomy" id="1032678"/>
    <lineage>
        <taxon>Eukaryota</taxon>
        <taxon>Fungi</taxon>
        <taxon>Dikarya</taxon>
        <taxon>Ascomycota</taxon>
        <taxon>Pezizomycotina</taxon>
        <taxon>Pezizomycetes</taxon>
        <taxon>Pezizales</taxon>
        <taxon>Discinaceae</taxon>
        <taxon>Discina</taxon>
    </lineage>
</organism>
<feature type="compositionally biased region" description="Pro residues" evidence="1">
    <location>
        <begin position="26"/>
        <end position="38"/>
    </location>
</feature>
<feature type="region of interest" description="Disordered" evidence="1">
    <location>
        <begin position="1"/>
        <end position="51"/>
    </location>
</feature>
<feature type="compositionally biased region" description="Low complexity" evidence="1">
    <location>
        <begin position="1"/>
        <end position="24"/>
    </location>
</feature>
<dbReference type="SUPFAM" id="SSF143990">
    <property type="entry name" value="YbiA-like"/>
    <property type="match status" value="1"/>
</dbReference>
<sequence length="226" mass="25207">MPPRAPRASRASRASRPSRPSRTSRPPRPPRPSRPSRPTPSSSAPAPSSPLSTTGPIFFWKPHEVPYGIFSQWYTAAFSAPNPDGTTTTFNTAEQYMMYQKAILFNDTAIAEEILETSDPRTQKALGRAVKDFDEATWCARRSEIVEEGNYWKFKNDPSVLLASGERELVEASPRDRVWGVGFGAVRAPMTRQRWGLNLLGKALMETRRRIREEKEGGGDVGESVV</sequence>
<gene>
    <name evidence="3" type="ORF">Q9L58_002346</name>
</gene>
<reference evidence="3 4" key="1">
    <citation type="submission" date="2024-02" db="EMBL/GenBank/DDBJ databases">
        <title>Discinaceae phylogenomics.</title>
        <authorList>
            <person name="Dirks A.C."/>
            <person name="James T.Y."/>
        </authorList>
    </citation>
    <scope>NUCLEOTIDE SEQUENCE [LARGE SCALE GENOMIC DNA]</scope>
    <source>
        <strain evidence="3 4">ACD0624</strain>
    </source>
</reference>
<dbReference type="CDD" id="cd15457">
    <property type="entry name" value="NADAR"/>
    <property type="match status" value="1"/>
</dbReference>
<comment type="caution">
    <text evidence="3">The sequence shown here is derived from an EMBL/GenBank/DDBJ whole genome shotgun (WGS) entry which is preliminary data.</text>
</comment>
<protein>
    <recommendedName>
        <fullName evidence="2">NADAR domain-containing protein</fullName>
    </recommendedName>
</protein>
<evidence type="ECO:0000259" key="2">
    <source>
        <dbReference type="Pfam" id="PF08719"/>
    </source>
</evidence>
<name>A0ABR3GS39_9PEZI</name>
<proteinExistence type="predicted"/>
<dbReference type="NCBIfam" id="TIGR02464">
    <property type="entry name" value="ribofla_fusion"/>
    <property type="match status" value="1"/>
</dbReference>
<dbReference type="InterPro" id="IPR037238">
    <property type="entry name" value="YbiA-like_sf"/>
</dbReference>
<feature type="domain" description="NADAR" evidence="2">
    <location>
        <begin position="58"/>
        <end position="212"/>
    </location>
</feature>